<feature type="region of interest" description="Disordered" evidence="1">
    <location>
        <begin position="1"/>
        <end position="52"/>
    </location>
</feature>
<reference evidence="2" key="1">
    <citation type="submission" date="2019-12" db="EMBL/GenBank/DDBJ databases">
        <title>Genome sequencing and annotation of Brassica cretica.</title>
        <authorList>
            <person name="Studholme D.J."/>
            <person name="Sarris P."/>
        </authorList>
    </citation>
    <scope>NUCLEOTIDE SEQUENCE</scope>
    <source>
        <strain evidence="2">PFS-109/04</strain>
        <tissue evidence="2">Leaf</tissue>
    </source>
</reference>
<dbReference type="Proteomes" id="UP000712600">
    <property type="component" value="Unassembled WGS sequence"/>
</dbReference>
<feature type="compositionally biased region" description="Basic and acidic residues" evidence="1">
    <location>
        <begin position="1"/>
        <end position="21"/>
    </location>
</feature>
<name>A0A8S9QBJ5_BRACR</name>
<gene>
    <name evidence="2" type="ORF">F2Q69_00023660</name>
</gene>
<sequence length="255" mass="28558">MTTNDDKPSDPDGKISRDTAHAKSNRPTGSDDRDRPPKKAKTIGVDHRSSLPSDSANAKLFLWQFSHAKDSHITEDPDSVAHLVRHFNPNGFPLPSLRNMKKPNTYVKMAVAHAKRLQDIPRFDELHEVKKVFWELKLRMKVVQDRERANITQLAAAGKLRNQHADGLRQESYEAKKALDASYLDVLVSLKEKWERKKVAANCEALLCELPCLRAKESELGAELDVAVVPSEENDPGGDSGRSDAQYEDGTLARD</sequence>
<feature type="region of interest" description="Disordered" evidence="1">
    <location>
        <begin position="230"/>
        <end position="255"/>
    </location>
</feature>
<evidence type="ECO:0000313" key="2">
    <source>
        <dbReference type="EMBL" id="KAF3539186.1"/>
    </source>
</evidence>
<proteinExistence type="predicted"/>
<dbReference type="EMBL" id="QGKX02001290">
    <property type="protein sequence ID" value="KAF3539186.1"/>
    <property type="molecule type" value="Genomic_DNA"/>
</dbReference>
<evidence type="ECO:0000313" key="3">
    <source>
        <dbReference type="Proteomes" id="UP000712600"/>
    </source>
</evidence>
<organism evidence="2 3">
    <name type="scientific">Brassica cretica</name>
    <name type="common">Mustard</name>
    <dbReference type="NCBI Taxonomy" id="69181"/>
    <lineage>
        <taxon>Eukaryota</taxon>
        <taxon>Viridiplantae</taxon>
        <taxon>Streptophyta</taxon>
        <taxon>Embryophyta</taxon>
        <taxon>Tracheophyta</taxon>
        <taxon>Spermatophyta</taxon>
        <taxon>Magnoliopsida</taxon>
        <taxon>eudicotyledons</taxon>
        <taxon>Gunneridae</taxon>
        <taxon>Pentapetalae</taxon>
        <taxon>rosids</taxon>
        <taxon>malvids</taxon>
        <taxon>Brassicales</taxon>
        <taxon>Brassicaceae</taxon>
        <taxon>Brassiceae</taxon>
        <taxon>Brassica</taxon>
    </lineage>
</organism>
<dbReference type="AlphaFoldDB" id="A0A8S9QBJ5"/>
<comment type="caution">
    <text evidence="2">The sequence shown here is derived from an EMBL/GenBank/DDBJ whole genome shotgun (WGS) entry which is preliminary data.</text>
</comment>
<evidence type="ECO:0000256" key="1">
    <source>
        <dbReference type="SAM" id="MobiDB-lite"/>
    </source>
</evidence>
<protein>
    <submittedName>
        <fullName evidence="2">Uncharacterized protein</fullName>
    </submittedName>
</protein>
<accession>A0A8S9QBJ5</accession>